<dbReference type="PROSITE" id="PS00028">
    <property type="entry name" value="ZINC_FINGER_C2H2_1"/>
    <property type="match status" value="1"/>
</dbReference>
<name>A0A6G1Q6Z2_CHAAH</name>
<feature type="region of interest" description="Disordered" evidence="2">
    <location>
        <begin position="330"/>
        <end position="357"/>
    </location>
</feature>
<gene>
    <name evidence="4" type="ORF">EXN66_Car013855</name>
</gene>
<dbReference type="GO" id="GO:0008270">
    <property type="term" value="F:zinc ion binding"/>
    <property type="evidence" value="ECO:0007669"/>
    <property type="project" value="UniProtKB-KW"/>
</dbReference>
<evidence type="ECO:0000259" key="3">
    <source>
        <dbReference type="PROSITE" id="PS50157"/>
    </source>
</evidence>
<keyword evidence="5" id="KW-1185">Reference proteome</keyword>
<accession>A0A6G1Q6Z2</accession>
<dbReference type="Gene3D" id="3.30.160.60">
    <property type="entry name" value="Classic Zinc Finger"/>
    <property type="match status" value="1"/>
</dbReference>
<feature type="compositionally biased region" description="Basic and acidic residues" evidence="2">
    <location>
        <begin position="281"/>
        <end position="303"/>
    </location>
</feature>
<keyword evidence="1" id="KW-0479">Metal-binding</keyword>
<proteinExistence type="predicted"/>
<dbReference type="Proteomes" id="UP000503349">
    <property type="component" value="Chromosome 13"/>
</dbReference>
<evidence type="ECO:0000313" key="4">
    <source>
        <dbReference type="EMBL" id="KAF3698174.1"/>
    </source>
</evidence>
<keyword evidence="1" id="KW-0863">Zinc-finger</keyword>
<dbReference type="PANTHER" id="PTHR15021">
    <property type="entry name" value="DISCONNECTED-RELATED"/>
    <property type="match status" value="1"/>
</dbReference>
<feature type="compositionally biased region" description="Polar residues" evidence="2">
    <location>
        <begin position="483"/>
        <end position="499"/>
    </location>
</feature>
<dbReference type="AlphaFoldDB" id="A0A6G1Q6Z2"/>
<evidence type="ECO:0000256" key="1">
    <source>
        <dbReference type="PROSITE-ProRule" id="PRU00042"/>
    </source>
</evidence>
<evidence type="ECO:0000313" key="5">
    <source>
        <dbReference type="Proteomes" id="UP000503349"/>
    </source>
</evidence>
<reference evidence="5" key="2">
    <citation type="submission" date="2019-02" db="EMBL/GenBank/DDBJ databases">
        <title>Opniocepnalus argus Var Kimnra genome.</title>
        <authorList>
            <person name="Zhou C."/>
            <person name="Xiao S."/>
        </authorList>
    </citation>
    <scope>NUCLEOTIDE SEQUENCE [LARGE SCALE GENOMIC DNA]</scope>
</reference>
<dbReference type="PANTHER" id="PTHR15021:SF0">
    <property type="entry name" value="DISCO-RELATED, ISOFORM A-RELATED"/>
    <property type="match status" value="1"/>
</dbReference>
<feature type="region of interest" description="Disordered" evidence="2">
    <location>
        <begin position="663"/>
        <end position="720"/>
    </location>
</feature>
<dbReference type="GO" id="GO:0006355">
    <property type="term" value="P:regulation of DNA-templated transcription"/>
    <property type="evidence" value="ECO:0007669"/>
    <property type="project" value="TreeGrafter"/>
</dbReference>
<keyword evidence="1" id="KW-0862">Zinc</keyword>
<feature type="region of interest" description="Disordered" evidence="2">
    <location>
        <begin position="560"/>
        <end position="591"/>
    </location>
</feature>
<dbReference type="EMBL" id="CM015724">
    <property type="protein sequence ID" value="KAF3698174.1"/>
    <property type="molecule type" value="Genomic_DNA"/>
</dbReference>
<dbReference type="SMART" id="SM00355">
    <property type="entry name" value="ZnF_C2H2"/>
    <property type="match status" value="2"/>
</dbReference>
<evidence type="ECO:0000256" key="2">
    <source>
        <dbReference type="SAM" id="MobiDB-lite"/>
    </source>
</evidence>
<dbReference type="GO" id="GO:0005634">
    <property type="term" value="C:nucleus"/>
    <property type="evidence" value="ECO:0007669"/>
    <property type="project" value="TreeGrafter"/>
</dbReference>
<feature type="region of interest" description="Disordered" evidence="2">
    <location>
        <begin position="483"/>
        <end position="530"/>
    </location>
</feature>
<dbReference type="InterPro" id="IPR013087">
    <property type="entry name" value="Znf_C2H2_type"/>
</dbReference>
<reference evidence="4 5" key="1">
    <citation type="submission" date="2019-02" db="EMBL/GenBank/DDBJ databases">
        <title>Opniocepnalus argus genome.</title>
        <authorList>
            <person name="Zhou C."/>
            <person name="Xiao S."/>
        </authorList>
    </citation>
    <scope>NUCLEOTIDE SEQUENCE [LARGE SCALE GENOMIC DNA]</scope>
    <source>
        <strain evidence="4">OARG1902GOOAL</strain>
        <tissue evidence="4">Muscle</tissue>
    </source>
</reference>
<organism evidence="4 5">
    <name type="scientific">Channa argus</name>
    <name type="common">Northern snakehead</name>
    <name type="synonym">Ophicephalus argus</name>
    <dbReference type="NCBI Taxonomy" id="215402"/>
    <lineage>
        <taxon>Eukaryota</taxon>
        <taxon>Metazoa</taxon>
        <taxon>Chordata</taxon>
        <taxon>Craniata</taxon>
        <taxon>Vertebrata</taxon>
        <taxon>Euteleostomi</taxon>
        <taxon>Actinopterygii</taxon>
        <taxon>Neopterygii</taxon>
        <taxon>Teleostei</taxon>
        <taxon>Neoteleostei</taxon>
        <taxon>Acanthomorphata</taxon>
        <taxon>Anabantaria</taxon>
        <taxon>Anabantiformes</taxon>
        <taxon>Channoidei</taxon>
        <taxon>Channidae</taxon>
        <taxon>Channa</taxon>
    </lineage>
</organism>
<dbReference type="PROSITE" id="PS50157">
    <property type="entry name" value="ZINC_FINGER_C2H2_2"/>
    <property type="match status" value="1"/>
</dbReference>
<feature type="domain" description="C2H2-type" evidence="3">
    <location>
        <begin position="438"/>
        <end position="466"/>
    </location>
</feature>
<sequence length="720" mass="80056">MKFHLYPSSELCAVLLTSPSGAQCLAAAVCVSNQEVPNSDHVNAVDTAGWCMPPSSCCTVEVALPGLVFDLSSLVLYGAQAIPVRLKILLDRLYSILTSDQVSHILDTLGWSLGDYVRGYMLQYPSGKVLDRWLMVTPEEELLVLKQFLRFGETRPIVELMTLQCFTAVNYFSDAEVNTVPKNCQASISTFMERNERTSGVYRNTRGDSRLVADICDFEKNSPPNHKTVQHFEDIPRGLSLLLPVKFPSCTAHCLAPSAKQEFLPPTKLRECLQMPSGTKLMERHRQDGGRERHADDPILPKSKDELALKIKVDPDKPKSAQFLWQQNHQLHNPHEPDLRRGMTKQENGSLSPSLNSSLMHSSSSFYSPMSFSSSPLLKSSQKLQDISSSSFHPLPSFSSSFLCPPPRSPFSSSLPPLPSSLCSLPSPSLTGGRKGRVCCGVCGKSFYDKGTLKIHYNAVHLKIKHRCTVAGCTMVFSSLRSRNRHSANPNPRLHTSTNRDTHIHKKPETQINEAKRPRRNIHNTHTRMCRDKKVYNTHCQQDDDNAYTMKTRVNGHTVSQHDNYSHADSPPLSSHPVPHNDTQRFTPNDSTYRSNLHLQAAPPPLLLPSHCASPLGSPPSIGPLVVPVAEKPKRCHHSLSCNAPDPTPSTMANSNNQSVLCDITEGKQGDASAAPVTNQQQRWDSGDPLPKKKPRKSSMPVKIERDELKKRSNREEQEC</sequence>
<feature type="compositionally biased region" description="Basic residues" evidence="2">
    <location>
        <begin position="517"/>
        <end position="528"/>
    </location>
</feature>
<dbReference type="InterPro" id="IPR040436">
    <property type="entry name" value="Disconnected-like"/>
</dbReference>
<feature type="region of interest" description="Disordered" evidence="2">
    <location>
        <begin position="274"/>
        <end position="303"/>
    </location>
</feature>
<protein>
    <submittedName>
        <fullName evidence="4">Zinc finger protein basonuclin-2</fullName>
    </submittedName>
</protein>
<feature type="compositionally biased region" description="Basic and acidic residues" evidence="2">
    <location>
        <begin position="703"/>
        <end position="720"/>
    </location>
</feature>